<proteinExistence type="predicted"/>
<dbReference type="Gene3D" id="3.40.50.200">
    <property type="entry name" value="Peptidase S8/S53 domain"/>
    <property type="match status" value="1"/>
</dbReference>
<dbReference type="OrthoDB" id="347927at2759"/>
<keyword evidence="4" id="KW-1185">Reference proteome</keyword>
<protein>
    <recommendedName>
        <fullName evidence="2">subtilisin</fullName>
        <ecNumber evidence="2">3.4.21.62</ecNumber>
    </recommendedName>
</protein>
<evidence type="ECO:0000256" key="2">
    <source>
        <dbReference type="ARBA" id="ARBA00023619"/>
    </source>
</evidence>
<dbReference type="EMBL" id="HG683416">
    <property type="protein sequence ID" value="CDJ31593.1"/>
    <property type="molecule type" value="Genomic_DNA"/>
</dbReference>
<dbReference type="GO" id="GO:0004252">
    <property type="term" value="F:serine-type endopeptidase activity"/>
    <property type="evidence" value="ECO:0007669"/>
    <property type="project" value="UniProtKB-EC"/>
</dbReference>
<accession>U6K7X8</accession>
<gene>
    <name evidence="3" type="ORF">EMH_0068200</name>
</gene>
<organism evidence="3 4">
    <name type="scientific">Eimeria mitis</name>
    <dbReference type="NCBI Taxonomy" id="44415"/>
    <lineage>
        <taxon>Eukaryota</taxon>
        <taxon>Sar</taxon>
        <taxon>Alveolata</taxon>
        <taxon>Apicomplexa</taxon>
        <taxon>Conoidasida</taxon>
        <taxon>Coccidia</taxon>
        <taxon>Eucoccidiorida</taxon>
        <taxon>Eimeriorina</taxon>
        <taxon>Eimeriidae</taxon>
        <taxon>Eimeria</taxon>
    </lineage>
</organism>
<dbReference type="RefSeq" id="XP_013354158.1">
    <property type="nucleotide sequence ID" value="XM_013498704.1"/>
</dbReference>
<dbReference type="InterPro" id="IPR036852">
    <property type="entry name" value="Peptidase_S8/S53_dom_sf"/>
</dbReference>
<dbReference type="VEuPathDB" id="ToxoDB:EMH_0068200"/>
<name>U6K7X8_9EIME</name>
<comment type="catalytic activity">
    <reaction evidence="1">
        <text>Hydrolysis of proteins with broad specificity for peptide bonds, and a preference for a large uncharged residue in P1. Hydrolyzes peptide amides.</text>
        <dbReference type="EC" id="3.4.21.62"/>
    </reaction>
</comment>
<dbReference type="SUPFAM" id="SSF52743">
    <property type="entry name" value="Subtilisin-like"/>
    <property type="match status" value="1"/>
</dbReference>
<dbReference type="EC" id="3.4.21.62" evidence="2"/>
<evidence type="ECO:0000256" key="1">
    <source>
        <dbReference type="ARBA" id="ARBA00023529"/>
    </source>
</evidence>
<dbReference type="Proteomes" id="UP000030744">
    <property type="component" value="Unassembled WGS sequence"/>
</dbReference>
<dbReference type="GeneID" id="25381361"/>
<evidence type="ECO:0000313" key="4">
    <source>
        <dbReference type="Proteomes" id="UP000030744"/>
    </source>
</evidence>
<dbReference type="AlphaFoldDB" id="U6K7X8"/>
<reference evidence="3" key="2">
    <citation type="submission" date="2013-10" db="EMBL/GenBank/DDBJ databases">
        <authorList>
            <person name="Aslett M."/>
        </authorList>
    </citation>
    <scope>NUCLEOTIDE SEQUENCE [LARGE SCALE GENOMIC DNA]</scope>
    <source>
        <strain evidence="3">Houghton</strain>
    </source>
</reference>
<dbReference type="GO" id="GO:0006508">
    <property type="term" value="P:proteolysis"/>
    <property type="evidence" value="ECO:0007669"/>
    <property type="project" value="InterPro"/>
</dbReference>
<sequence length="86" mass="9437">MHAGVSPTGRVMCLRVGDHEGVRLSRQLMAMDYALQQGAQVSVHPFSLETESEVYREAFEKLLSTNHLAVVAAGDSDCDLDLDECK</sequence>
<evidence type="ECO:0000313" key="3">
    <source>
        <dbReference type="EMBL" id="CDJ31593.1"/>
    </source>
</evidence>
<reference evidence="3" key="1">
    <citation type="submission" date="2013-10" db="EMBL/GenBank/DDBJ databases">
        <title>Genomic analysis of the causative agents of coccidiosis in chickens.</title>
        <authorList>
            <person name="Reid A.J."/>
            <person name="Blake D."/>
            <person name="Billington K."/>
            <person name="Browne H."/>
            <person name="Dunn M."/>
            <person name="Hung S."/>
            <person name="Kawahara F."/>
            <person name="Miranda-Saavedra D."/>
            <person name="Mourier T."/>
            <person name="Nagra H."/>
            <person name="Otto T.D."/>
            <person name="Rawlings N."/>
            <person name="Sanchez A."/>
            <person name="Sanders M."/>
            <person name="Subramaniam C."/>
            <person name="Tay Y."/>
            <person name="Dear P."/>
            <person name="Doerig C."/>
            <person name="Gruber A."/>
            <person name="Parkinson J."/>
            <person name="Shirley M."/>
            <person name="Wan K.L."/>
            <person name="Berriman M."/>
            <person name="Tomley F."/>
            <person name="Pain A."/>
        </authorList>
    </citation>
    <scope>NUCLEOTIDE SEQUENCE [LARGE SCALE GENOMIC DNA]</scope>
    <source>
        <strain evidence="3">Houghton</strain>
    </source>
</reference>